<sequence length="333" mass="36071">MSTSSLLHTALQNLHVSQQVHQQSHTPHPPGSPGGSSSKHELESVSSRGGSPIPWSDADAEGEGEGFTDDDESEMVGVGKGTRPGTPTGAGKGQVLGQRLPSALGGKNSKDPLRVLPTHLAVRVFLQLDIRALARCNRVCKRWRKSSTLNYVWFLQNRALVLPKILLPETAGGKTRKIDPETEFFDPYDKTPRLSALPTPPLPNTVQPQWTKMESKKDWRNTFKGTFKRTDPTAEPEIDPRRVDINSLHTSGYSTPNGGGSHGYAGMGSGNRARWAAEDDESGLSSSERKIAAREGYKALGGRKSKTKRKMGGELGGKDKGGAVDDGRFDAPW</sequence>
<reference evidence="3 4" key="1">
    <citation type="submission" date="2013-07" db="EMBL/GenBank/DDBJ databases">
        <title>The Genome Sequence of Cryptococcus heveanensis BCC8398.</title>
        <authorList>
            <consortium name="The Broad Institute Genome Sequencing Platform"/>
            <person name="Cuomo C."/>
            <person name="Litvintseva A."/>
            <person name="Chen Y."/>
            <person name="Heitman J."/>
            <person name="Sun S."/>
            <person name="Springer D."/>
            <person name="Dromer F."/>
            <person name="Young S.K."/>
            <person name="Zeng Q."/>
            <person name="Gargeya S."/>
            <person name="Fitzgerald M."/>
            <person name="Abouelleil A."/>
            <person name="Alvarado L."/>
            <person name="Berlin A.M."/>
            <person name="Chapman S.B."/>
            <person name="Dewar J."/>
            <person name="Goldberg J."/>
            <person name="Griggs A."/>
            <person name="Gujja S."/>
            <person name="Hansen M."/>
            <person name="Howarth C."/>
            <person name="Imamovic A."/>
            <person name="Larimer J."/>
            <person name="McCowan C."/>
            <person name="Murphy C."/>
            <person name="Pearson M."/>
            <person name="Priest M."/>
            <person name="Roberts A."/>
            <person name="Saif S."/>
            <person name="Shea T."/>
            <person name="Sykes S."/>
            <person name="Wortman J."/>
            <person name="Nusbaum C."/>
            <person name="Birren B."/>
        </authorList>
    </citation>
    <scope>NUCLEOTIDE SEQUENCE [LARGE SCALE GENOMIC DNA]</scope>
    <source>
        <strain evidence="3 4">BCC8398</strain>
    </source>
</reference>
<proteinExistence type="predicted"/>
<dbReference type="STRING" id="1296120.A0A1B9GZ98"/>
<dbReference type="OrthoDB" id="6419443at2759"/>
<evidence type="ECO:0000313" key="3">
    <source>
        <dbReference type="EMBL" id="OCF36337.1"/>
    </source>
</evidence>
<keyword evidence="4" id="KW-1185">Reference proteome</keyword>
<feature type="domain" description="F-box" evidence="2">
    <location>
        <begin position="110"/>
        <end position="156"/>
    </location>
</feature>
<dbReference type="EMBL" id="KI669496">
    <property type="protein sequence ID" value="OCF36337.1"/>
    <property type="molecule type" value="Genomic_DNA"/>
</dbReference>
<feature type="region of interest" description="Disordered" evidence="1">
    <location>
        <begin position="191"/>
        <end position="214"/>
    </location>
</feature>
<dbReference type="InterPro" id="IPR036047">
    <property type="entry name" value="F-box-like_dom_sf"/>
</dbReference>
<evidence type="ECO:0000313" key="4">
    <source>
        <dbReference type="Proteomes" id="UP000092666"/>
    </source>
</evidence>
<feature type="compositionally biased region" description="Basic residues" evidence="1">
    <location>
        <begin position="301"/>
        <end position="310"/>
    </location>
</feature>
<feature type="compositionally biased region" description="Polar residues" evidence="1">
    <location>
        <begin position="1"/>
        <end position="14"/>
    </location>
</feature>
<dbReference type="Proteomes" id="UP000092666">
    <property type="component" value="Unassembled WGS sequence"/>
</dbReference>
<dbReference type="InterPro" id="IPR001810">
    <property type="entry name" value="F-box_dom"/>
</dbReference>
<feature type="compositionally biased region" description="Gly residues" evidence="1">
    <location>
        <begin position="78"/>
        <end position="94"/>
    </location>
</feature>
<feature type="compositionally biased region" description="Acidic residues" evidence="1">
    <location>
        <begin position="58"/>
        <end position="74"/>
    </location>
</feature>
<dbReference type="SMART" id="SM00256">
    <property type="entry name" value="FBOX"/>
    <property type="match status" value="1"/>
</dbReference>
<dbReference type="AlphaFoldDB" id="A0A1B9GZ98"/>
<feature type="compositionally biased region" description="Low complexity" evidence="1">
    <location>
        <begin position="15"/>
        <end position="26"/>
    </location>
</feature>
<dbReference type="Pfam" id="PF12937">
    <property type="entry name" value="F-box-like"/>
    <property type="match status" value="1"/>
</dbReference>
<protein>
    <recommendedName>
        <fullName evidence="2">F-box domain-containing protein</fullName>
    </recommendedName>
</protein>
<feature type="region of interest" description="Disordered" evidence="1">
    <location>
        <begin position="1"/>
        <end position="110"/>
    </location>
</feature>
<evidence type="ECO:0000259" key="2">
    <source>
        <dbReference type="PROSITE" id="PS50181"/>
    </source>
</evidence>
<gene>
    <name evidence="3" type="ORF">I316_02212</name>
</gene>
<feature type="compositionally biased region" description="Basic and acidic residues" evidence="1">
    <location>
        <begin position="316"/>
        <end position="333"/>
    </location>
</feature>
<name>A0A1B9GZ98_9TREE</name>
<organism evidence="3 4">
    <name type="scientific">Kwoniella heveanensis BCC8398</name>
    <dbReference type="NCBI Taxonomy" id="1296120"/>
    <lineage>
        <taxon>Eukaryota</taxon>
        <taxon>Fungi</taxon>
        <taxon>Dikarya</taxon>
        <taxon>Basidiomycota</taxon>
        <taxon>Agaricomycotina</taxon>
        <taxon>Tremellomycetes</taxon>
        <taxon>Tremellales</taxon>
        <taxon>Cryptococcaceae</taxon>
        <taxon>Kwoniella</taxon>
    </lineage>
</organism>
<dbReference type="SUPFAM" id="SSF81383">
    <property type="entry name" value="F-box domain"/>
    <property type="match status" value="1"/>
</dbReference>
<dbReference type="PROSITE" id="PS50181">
    <property type="entry name" value="FBOX"/>
    <property type="match status" value="1"/>
</dbReference>
<feature type="compositionally biased region" description="Basic and acidic residues" evidence="1">
    <location>
        <begin position="287"/>
        <end position="297"/>
    </location>
</feature>
<feature type="region of interest" description="Disordered" evidence="1">
    <location>
        <begin position="276"/>
        <end position="333"/>
    </location>
</feature>
<reference evidence="4" key="2">
    <citation type="submission" date="2013-12" db="EMBL/GenBank/DDBJ databases">
        <title>Evolution of pathogenesis and genome organization in the Tremellales.</title>
        <authorList>
            <person name="Cuomo C."/>
            <person name="Litvintseva A."/>
            <person name="Heitman J."/>
            <person name="Chen Y."/>
            <person name="Sun S."/>
            <person name="Springer D."/>
            <person name="Dromer F."/>
            <person name="Young S."/>
            <person name="Zeng Q."/>
            <person name="Chapman S."/>
            <person name="Gujja S."/>
            <person name="Saif S."/>
            <person name="Birren B."/>
        </authorList>
    </citation>
    <scope>NUCLEOTIDE SEQUENCE [LARGE SCALE GENOMIC DNA]</scope>
    <source>
        <strain evidence="4">BCC8398</strain>
    </source>
</reference>
<dbReference type="Gene3D" id="1.20.1280.50">
    <property type="match status" value="1"/>
</dbReference>
<evidence type="ECO:0000256" key="1">
    <source>
        <dbReference type="SAM" id="MobiDB-lite"/>
    </source>
</evidence>
<accession>A0A1B9GZ98</accession>